<dbReference type="RefSeq" id="WP_148781772.1">
    <property type="nucleotide sequence ID" value="NZ_VNHU01000002.1"/>
</dbReference>
<gene>
    <name evidence="2" type="ORF">BD809_102393</name>
</gene>
<dbReference type="Pfam" id="PF05016">
    <property type="entry name" value="ParE_toxin"/>
    <property type="match status" value="1"/>
</dbReference>
<dbReference type="OrthoDB" id="1098070at2"/>
<evidence type="ECO:0000256" key="1">
    <source>
        <dbReference type="ARBA" id="ARBA00022649"/>
    </source>
</evidence>
<protein>
    <submittedName>
        <fullName evidence="2">Plasmid stabilization system protein ParE</fullName>
    </submittedName>
</protein>
<dbReference type="Proteomes" id="UP000324376">
    <property type="component" value="Unassembled WGS sequence"/>
</dbReference>
<sequence>MARKVVWTSKAISIFYEILAFYVRRNQSKTYSRKLNKEINILVKQLVEFPYLGRATNIPAIHVRIIKHYKIFYQITPSEIIIHLVWDTRQDPSKFPH</sequence>
<dbReference type="InterPro" id="IPR007712">
    <property type="entry name" value="RelE/ParE_toxin"/>
</dbReference>
<accession>A0A5S5CCX2</accession>
<organism evidence="2 3">
    <name type="scientific">Aquimarina intermedia</name>
    <dbReference type="NCBI Taxonomy" id="350814"/>
    <lineage>
        <taxon>Bacteria</taxon>
        <taxon>Pseudomonadati</taxon>
        <taxon>Bacteroidota</taxon>
        <taxon>Flavobacteriia</taxon>
        <taxon>Flavobacteriales</taxon>
        <taxon>Flavobacteriaceae</taxon>
        <taxon>Aquimarina</taxon>
    </lineage>
</organism>
<dbReference type="Gene3D" id="3.30.2310.20">
    <property type="entry name" value="RelE-like"/>
    <property type="match status" value="1"/>
</dbReference>
<name>A0A5S5CCX2_9FLAO</name>
<dbReference type="InterPro" id="IPR035093">
    <property type="entry name" value="RelE/ParE_toxin_dom_sf"/>
</dbReference>
<dbReference type="EMBL" id="VNHU01000002">
    <property type="protein sequence ID" value="TYP76176.1"/>
    <property type="molecule type" value="Genomic_DNA"/>
</dbReference>
<evidence type="ECO:0000313" key="2">
    <source>
        <dbReference type="EMBL" id="TYP76176.1"/>
    </source>
</evidence>
<comment type="caution">
    <text evidence="2">The sequence shown here is derived from an EMBL/GenBank/DDBJ whole genome shotgun (WGS) entry which is preliminary data.</text>
</comment>
<dbReference type="AlphaFoldDB" id="A0A5S5CCX2"/>
<evidence type="ECO:0000313" key="3">
    <source>
        <dbReference type="Proteomes" id="UP000324376"/>
    </source>
</evidence>
<keyword evidence="3" id="KW-1185">Reference proteome</keyword>
<reference evidence="2 3" key="1">
    <citation type="submission" date="2019-07" db="EMBL/GenBank/DDBJ databases">
        <title>Genomic Encyclopedia of Archaeal and Bacterial Type Strains, Phase II (KMG-II): from individual species to whole genera.</title>
        <authorList>
            <person name="Goeker M."/>
        </authorList>
    </citation>
    <scope>NUCLEOTIDE SEQUENCE [LARGE SCALE GENOMIC DNA]</scope>
    <source>
        <strain evidence="2 3">DSM 17527</strain>
    </source>
</reference>
<proteinExistence type="predicted"/>
<keyword evidence="1" id="KW-1277">Toxin-antitoxin system</keyword>